<dbReference type="HOGENOM" id="CLU_1349078_0_0_1"/>
<gene>
    <name evidence="3" type="ORF">M413DRAFT_12426</name>
</gene>
<name>A0A0C2YDQ6_HEBCY</name>
<evidence type="ECO:0000313" key="3">
    <source>
        <dbReference type="EMBL" id="KIM39137.1"/>
    </source>
</evidence>
<accession>A0A0C2YDQ6</accession>
<feature type="chain" id="PRO_5002159549" evidence="2">
    <location>
        <begin position="23"/>
        <end position="203"/>
    </location>
</feature>
<reference evidence="4" key="2">
    <citation type="submission" date="2015-01" db="EMBL/GenBank/DDBJ databases">
        <title>Evolutionary Origins and Diversification of the Mycorrhizal Mutualists.</title>
        <authorList>
            <consortium name="DOE Joint Genome Institute"/>
            <consortium name="Mycorrhizal Genomics Consortium"/>
            <person name="Kohler A."/>
            <person name="Kuo A."/>
            <person name="Nagy L.G."/>
            <person name="Floudas D."/>
            <person name="Copeland A."/>
            <person name="Barry K.W."/>
            <person name="Cichocki N."/>
            <person name="Veneault-Fourrey C."/>
            <person name="LaButti K."/>
            <person name="Lindquist E.A."/>
            <person name="Lipzen A."/>
            <person name="Lundell T."/>
            <person name="Morin E."/>
            <person name="Murat C."/>
            <person name="Riley R."/>
            <person name="Ohm R."/>
            <person name="Sun H."/>
            <person name="Tunlid A."/>
            <person name="Henrissat B."/>
            <person name="Grigoriev I.V."/>
            <person name="Hibbett D.S."/>
            <person name="Martin F."/>
        </authorList>
    </citation>
    <scope>NUCLEOTIDE SEQUENCE [LARGE SCALE GENOMIC DNA]</scope>
    <source>
        <strain evidence="4">h7</strain>
    </source>
</reference>
<proteinExistence type="predicted"/>
<feature type="signal peptide" evidence="2">
    <location>
        <begin position="1"/>
        <end position="22"/>
    </location>
</feature>
<dbReference type="AlphaFoldDB" id="A0A0C2YDQ6"/>
<evidence type="ECO:0000256" key="2">
    <source>
        <dbReference type="SAM" id="SignalP"/>
    </source>
</evidence>
<feature type="region of interest" description="Disordered" evidence="1">
    <location>
        <begin position="142"/>
        <end position="203"/>
    </location>
</feature>
<feature type="compositionally biased region" description="Basic and acidic residues" evidence="1">
    <location>
        <begin position="160"/>
        <end position="171"/>
    </location>
</feature>
<evidence type="ECO:0000313" key="4">
    <source>
        <dbReference type="Proteomes" id="UP000053424"/>
    </source>
</evidence>
<dbReference type="EMBL" id="KN831787">
    <property type="protein sequence ID" value="KIM39137.1"/>
    <property type="molecule type" value="Genomic_DNA"/>
</dbReference>
<sequence length="203" mass="22408">MKSSLRLAFSIFTLCFSWMARAARYPSPSILVRQTDDPHAENVQYIAYSRITLAAKSDLRMTSKRLHYWERVIGCPLGSRMTHTSRGTKLKELLSMMTDLGQFSMSLGWSCGIGDDQSSLAENCKELFVGLWNQVCGLSSSFSNSSQEDKAPDSSLPASEDDKNHTERDSAKTGALRPVIANPSGVMRRRLARGGDSNDFDGG</sequence>
<keyword evidence="4" id="KW-1185">Reference proteome</keyword>
<evidence type="ECO:0000256" key="1">
    <source>
        <dbReference type="SAM" id="MobiDB-lite"/>
    </source>
</evidence>
<keyword evidence="2" id="KW-0732">Signal</keyword>
<dbReference type="Proteomes" id="UP000053424">
    <property type="component" value="Unassembled WGS sequence"/>
</dbReference>
<protein>
    <submittedName>
        <fullName evidence="3">Uncharacterized protein</fullName>
    </submittedName>
</protein>
<reference evidence="3 4" key="1">
    <citation type="submission" date="2014-04" db="EMBL/GenBank/DDBJ databases">
        <authorList>
            <consortium name="DOE Joint Genome Institute"/>
            <person name="Kuo A."/>
            <person name="Gay G."/>
            <person name="Dore J."/>
            <person name="Kohler A."/>
            <person name="Nagy L.G."/>
            <person name="Floudas D."/>
            <person name="Copeland A."/>
            <person name="Barry K.W."/>
            <person name="Cichocki N."/>
            <person name="Veneault-Fourrey C."/>
            <person name="LaButti K."/>
            <person name="Lindquist E.A."/>
            <person name="Lipzen A."/>
            <person name="Lundell T."/>
            <person name="Morin E."/>
            <person name="Murat C."/>
            <person name="Sun H."/>
            <person name="Tunlid A."/>
            <person name="Henrissat B."/>
            <person name="Grigoriev I.V."/>
            <person name="Hibbett D.S."/>
            <person name="Martin F."/>
            <person name="Nordberg H.P."/>
            <person name="Cantor M.N."/>
            <person name="Hua S.X."/>
        </authorList>
    </citation>
    <scope>NUCLEOTIDE SEQUENCE [LARGE SCALE GENOMIC DNA]</scope>
    <source>
        <strain evidence="4">h7</strain>
    </source>
</reference>
<organism evidence="3 4">
    <name type="scientific">Hebeloma cylindrosporum</name>
    <dbReference type="NCBI Taxonomy" id="76867"/>
    <lineage>
        <taxon>Eukaryota</taxon>
        <taxon>Fungi</taxon>
        <taxon>Dikarya</taxon>
        <taxon>Basidiomycota</taxon>
        <taxon>Agaricomycotina</taxon>
        <taxon>Agaricomycetes</taxon>
        <taxon>Agaricomycetidae</taxon>
        <taxon>Agaricales</taxon>
        <taxon>Agaricineae</taxon>
        <taxon>Hymenogastraceae</taxon>
        <taxon>Hebeloma</taxon>
    </lineage>
</organism>